<evidence type="ECO:0000256" key="1">
    <source>
        <dbReference type="SAM" id="MobiDB-lite"/>
    </source>
</evidence>
<protein>
    <submittedName>
        <fullName evidence="2">Uncharacterized protein</fullName>
    </submittedName>
</protein>
<dbReference type="RefSeq" id="WP_058509671.1">
    <property type="nucleotide sequence ID" value="NZ_LNYY01000016.1"/>
</dbReference>
<evidence type="ECO:0000313" key="2">
    <source>
        <dbReference type="EMBL" id="KTD70058.1"/>
    </source>
</evidence>
<evidence type="ECO:0000313" key="3">
    <source>
        <dbReference type="Proteomes" id="UP000054926"/>
    </source>
</evidence>
<gene>
    <name evidence="2" type="ORF">Lste_0662</name>
</gene>
<feature type="compositionally biased region" description="Polar residues" evidence="1">
    <location>
        <begin position="208"/>
        <end position="221"/>
    </location>
</feature>
<accession>A0A0W0ZM14</accession>
<feature type="compositionally biased region" description="Basic and acidic residues" evidence="1">
    <location>
        <begin position="258"/>
        <end position="275"/>
    </location>
</feature>
<sequence>MLGKKENASIESAPLEKPTEDSTVTIYSWSTGLNSLGHVAMKFDDEPGNYWSIWPKATPAGGLTSIWPLKATLATKLEDDCMQEAIRPPADFANLMEPAEILPLQPDKVFVVHGLDKQKMKDEFARIKAGFDTGEVCYQLLPGVTASGFIHSVLFGNPKNTEVYNCVTLTGHLLKAGGKSLTNDPWATPSNFAEQLSTLDQVTLLNPPENATATEKPSIQENAPEEAESASASITKRLTSRWFSDDYFDNDTSSQEVTDSRLETQESVSWREDASSPRVSETSLSFFDHENGSSQSFLQQKDEESDLSYVQRMDAMCN</sequence>
<dbReference type="STRING" id="947033.Lste_0662"/>
<name>A0A0W0ZM14_9GAMM</name>
<comment type="caution">
    <text evidence="2">The sequence shown here is derived from an EMBL/GenBank/DDBJ whole genome shotgun (WGS) entry which is preliminary data.</text>
</comment>
<organism evidence="2 3">
    <name type="scientific">Legionella steelei</name>
    <dbReference type="NCBI Taxonomy" id="947033"/>
    <lineage>
        <taxon>Bacteria</taxon>
        <taxon>Pseudomonadati</taxon>
        <taxon>Pseudomonadota</taxon>
        <taxon>Gammaproteobacteria</taxon>
        <taxon>Legionellales</taxon>
        <taxon>Legionellaceae</taxon>
        <taxon>Legionella</taxon>
    </lineage>
</organism>
<keyword evidence="3" id="KW-1185">Reference proteome</keyword>
<dbReference type="EMBL" id="LNYY01000016">
    <property type="protein sequence ID" value="KTD70058.1"/>
    <property type="molecule type" value="Genomic_DNA"/>
</dbReference>
<dbReference type="PATRIC" id="fig|947033.5.peg.707"/>
<reference evidence="2 3" key="1">
    <citation type="submission" date="2015-11" db="EMBL/GenBank/DDBJ databases">
        <title>Genomic analysis of 38 Legionella species identifies large and diverse effector repertoires.</title>
        <authorList>
            <person name="Burstein D."/>
            <person name="Amaro F."/>
            <person name="Zusman T."/>
            <person name="Lifshitz Z."/>
            <person name="Cohen O."/>
            <person name="Gilbert J.A."/>
            <person name="Pupko T."/>
            <person name="Shuman H.A."/>
            <person name="Segal G."/>
        </authorList>
    </citation>
    <scope>NUCLEOTIDE SEQUENCE [LARGE SCALE GENOMIC DNA]</scope>
    <source>
        <strain evidence="2 3">IMVS3376</strain>
    </source>
</reference>
<dbReference type="AlphaFoldDB" id="A0A0W0ZM14"/>
<dbReference type="OrthoDB" id="5652299at2"/>
<feature type="region of interest" description="Disordered" evidence="1">
    <location>
        <begin position="208"/>
        <end position="231"/>
    </location>
</feature>
<proteinExistence type="predicted"/>
<dbReference type="Proteomes" id="UP000054926">
    <property type="component" value="Unassembled WGS sequence"/>
</dbReference>
<feature type="region of interest" description="Disordered" evidence="1">
    <location>
        <begin position="252"/>
        <end position="306"/>
    </location>
</feature>